<evidence type="ECO:0000313" key="2">
    <source>
        <dbReference type="WBParaSite" id="PDA_v2.g26171.t1"/>
    </source>
</evidence>
<protein>
    <submittedName>
        <fullName evidence="2">Uncharacterized protein</fullName>
    </submittedName>
</protein>
<dbReference type="Proteomes" id="UP000887578">
    <property type="component" value="Unplaced"/>
</dbReference>
<dbReference type="WBParaSite" id="PDA_v2.g26171.t1">
    <property type="protein sequence ID" value="PDA_v2.g26171.t1"/>
    <property type="gene ID" value="PDA_v2.g26171"/>
</dbReference>
<keyword evidence="1" id="KW-1185">Reference proteome</keyword>
<evidence type="ECO:0000313" key="1">
    <source>
        <dbReference type="Proteomes" id="UP000887578"/>
    </source>
</evidence>
<organism evidence="1 2">
    <name type="scientific">Panagrolaimus davidi</name>
    <dbReference type="NCBI Taxonomy" id="227884"/>
    <lineage>
        <taxon>Eukaryota</taxon>
        <taxon>Metazoa</taxon>
        <taxon>Ecdysozoa</taxon>
        <taxon>Nematoda</taxon>
        <taxon>Chromadorea</taxon>
        <taxon>Rhabditida</taxon>
        <taxon>Tylenchina</taxon>
        <taxon>Panagrolaimomorpha</taxon>
        <taxon>Panagrolaimoidea</taxon>
        <taxon>Panagrolaimidae</taxon>
        <taxon>Panagrolaimus</taxon>
    </lineage>
</organism>
<proteinExistence type="predicted"/>
<accession>A0A914QFZ1</accession>
<sequence length="87" mass="10084">MATEIQVKYKEKNYTVNVEEDNSIKLESIKHIDKNAVGLAHYNLGDAFRKKVLADSEGILRTREKWLKEVRLVIKEPDTNKTIVIDQ</sequence>
<dbReference type="AlphaFoldDB" id="A0A914QFZ1"/>
<name>A0A914QFZ1_9BILA</name>
<reference evidence="2" key="1">
    <citation type="submission" date="2022-11" db="UniProtKB">
        <authorList>
            <consortium name="WormBaseParasite"/>
        </authorList>
    </citation>
    <scope>IDENTIFICATION</scope>
</reference>